<name>A0A1Q9CIT5_SYMMI</name>
<evidence type="ECO:0000313" key="1">
    <source>
        <dbReference type="EMBL" id="OLP82777.1"/>
    </source>
</evidence>
<reference evidence="1 2" key="1">
    <citation type="submission" date="2016-02" db="EMBL/GenBank/DDBJ databases">
        <title>Genome analysis of coral dinoflagellate symbionts highlights evolutionary adaptations to a symbiotic lifestyle.</title>
        <authorList>
            <person name="Aranda M."/>
            <person name="Li Y."/>
            <person name="Liew Y.J."/>
            <person name="Baumgarten S."/>
            <person name="Simakov O."/>
            <person name="Wilson M."/>
            <person name="Piel J."/>
            <person name="Ashoor H."/>
            <person name="Bougouffa S."/>
            <person name="Bajic V.B."/>
            <person name="Ryu T."/>
            <person name="Ravasi T."/>
            <person name="Bayer T."/>
            <person name="Micklem G."/>
            <person name="Kim H."/>
            <person name="Bhak J."/>
            <person name="Lajeunesse T.C."/>
            <person name="Voolstra C.R."/>
        </authorList>
    </citation>
    <scope>NUCLEOTIDE SEQUENCE [LARGE SCALE GENOMIC DNA]</scope>
    <source>
        <strain evidence="1 2">CCMP2467</strain>
    </source>
</reference>
<keyword evidence="2" id="KW-1185">Reference proteome</keyword>
<dbReference type="AlphaFoldDB" id="A0A1Q9CIT5"/>
<dbReference type="OrthoDB" id="431720at2759"/>
<sequence length="279" mass="30099">MLTFSRPCCSYVESVDFIESSEPFPPAEPLRGRLGTQESVGPLRGRVSMVDPGLIRQHIEDGTLLGYPKMRSTFFSNVATEVESVDFIESSEPFPPAEPLRGRLGTQESVGPLRGRVSMVDPGLIRQHIEGVVHGASRGFTSFSQTAAALTSVAVARGEEHYEFPASGCPVAADLRTRARDAVQSGVFNAMILIVVNAVLLGVEIQVSSHIGEDDIPSWFMVVNTGIVGLCKVKAFDVVIVAFSALEVVIDLFAQTLAASMWGADAWSFMRTLRLARAA</sequence>
<proteinExistence type="predicted"/>
<comment type="caution">
    <text evidence="1">The sequence shown here is derived from an EMBL/GenBank/DDBJ whole genome shotgun (WGS) entry which is preliminary data.</text>
</comment>
<gene>
    <name evidence="1" type="ORF">AK812_SmicGene36532</name>
</gene>
<protein>
    <submittedName>
        <fullName evidence="1">Uncharacterized protein</fullName>
    </submittedName>
</protein>
<dbReference type="EMBL" id="LSRX01001167">
    <property type="protein sequence ID" value="OLP82777.1"/>
    <property type="molecule type" value="Genomic_DNA"/>
</dbReference>
<evidence type="ECO:0000313" key="2">
    <source>
        <dbReference type="Proteomes" id="UP000186817"/>
    </source>
</evidence>
<accession>A0A1Q9CIT5</accession>
<dbReference type="Proteomes" id="UP000186817">
    <property type="component" value="Unassembled WGS sequence"/>
</dbReference>
<organism evidence="1 2">
    <name type="scientific">Symbiodinium microadriaticum</name>
    <name type="common">Dinoflagellate</name>
    <name type="synonym">Zooxanthella microadriatica</name>
    <dbReference type="NCBI Taxonomy" id="2951"/>
    <lineage>
        <taxon>Eukaryota</taxon>
        <taxon>Sar</taxon>
        <taxon>Alveolata</taxon>
        <taxon>Dinophyceae</taxon>
        <taxon>Suessiales</taxon>
        <taxon>Symbiodiniaceae</taxon>
        <taxon>Symbiodinium</taxon>
    </lineage>
</organism>